<dbReference type="STRING" id="137246.A0A401TIR1"/>
<organism evidence="1 2">
    <name type="scientific">Chiloscyllium punctatum</name>
    <name type="common">Brownbanded bambooshark</name>
    <name type="synonym">Hemiscyllium punctatum</name>
    <dbReference type="NCBI Taxonomy" id="137246"/>
    <lineage>
        <taxon>Eukaryota</taxon>
        <taxon>Metazoa</taxon>
        <taxon>Chordata</taxon>
        <taxon>Craniata</taxon>
        <taxon>Vertebrata</taxon>
        <taxon>Chondrichthyes</taxon>
        <taxon>Elasmobranchii</taxon>
        <taxon>Galeomorphii</taxon>
        <taxon>Galeoidea</taxon>
        <taxon>Orectolobiformes</taxon>
        <taxon>Hemiscylliidae</taxon>
        <taxon>Chiloscyllium</taxon>
    </lineage>
</organism>
<gene>
    <name evidence="1" type="ORF">chiPu_0026556</name>
</gene>
<reference evidence="1 2" key="1">
    <citation type="journal article" date="2018" name="Nat. Ecol. Evol.">
        <title>Shark genomes provide insights into elasmobranch evolution and the origin of vertebrates.</title>
        <authorList>
            <person name="Hara Y"/>
            <person name="Yamaguchi K"/>
            <person name="Onimaru K"/>
            <person name="Kadota M"/>
            <person name="Koyanagi M"/>
            <person name="Keeley SD"/>
            <person name="Tatsumi K"/>
            <person name="Tanaka K"/>
            <person name="Motone F"/>
            <person name="Kageyama Y"/>
            <person name="Nozu R"/>
            <person name="Adachi N"/>
            <person name="Nishimura O"/>
            <person name="Nakagawa R"/>
            <person name="Tanegashima C"/>
            <person name="Kiyatake I"/>
            <person name="Matsumoto R"/>
            <person name="Murakumo K"/>
            <person name="Nishida K"/>
            <person name="Terakita A"/>
            <person name="Kuratani S"/>
            <person name="Sato K"/>
            <person name="Hyodo S Kuraku.S."/>
        </authorList>
    </citation>
    <scope>NUCLEOTIDE SEQUENCE [LARGE SCALE GENOMIC DNA]</scope>
</reference>
<sequence length="40" mass="4499">MCLDSCARYMTSQKQLVLAESLYQQALAISQQVQGETHPQ</sequence>
<feature type="non-terminal residue" evidence="1">
    <location>
        <position position="40"/>
    </location>
</feature>
<dbReference type="Proteomes" id="UP000287033">
    <property type="component" value="Unassembled WGS sequence"/>
</dbReference>
<keyword evidence="2" id="KW-1185">Reference proteome</keyword>
<accession>A0A401TIR1</accession>
<protein>
    <recommendedName>
        <fullName evidence="3">Tetratricopeptide repeat protein</fullName>
    </recommendedName>
</protein>
<dbReference type="InterPro" id="IPR011990">
    <property type="entry name" value="TPR-like_helical_dom_sf"/>
</dbReference>
<dbReference type="AlphaFoldDB" id="A0A401TIR1"/>
<dbReference type="OrthoDB" id="5986190at2759"/>
<dbReference type="EMBL" id="BEZZ01082522">
    <property type="protein sequence ID" value="GCC42503.1"/>
    <property type="molecule type" value="Genomic_DNA"/>
</dbReference>
<name>A0A401TIR1_CHIPU</name>
<dbReference type="Gene3D" id="1.25.40.10">
    <property type="entry name" value="Tetratricopeptide repeat domain"/>
    <property type="match status" value="1"/>
</dbReference>
<evidence type="ECO:0008006" key="3">
    <source>
        <dbReference type="Google" id="ProtNLM"/>
    </source>
</evidence>
<comment type="caution">
    <text evidence="1">The sequence shown here is derived from an EMBL/GenBank/DDBJ whole genome shotgun (WGS) entry which is preliminary data.</text>
</comment>
<proteinExistence type="predicted"/>
<evidence type="ECO:0000313" key="1">
    <source>
        <dbReference type="EMBL" id="GCC42503.1"/>
    </source>
</evidence>
<evidence type="ECO:0000313" key="2">
    <source>
        <dbReference type="Proteomes" id="UP000287033"/>
    </source>
</evidence>